<feature type="transmembrane region" description="Helical" evidence="4">
    <location>
        <begin position="362"/>
        <end position="383"/>
    </location>
</feature>
<proteinExistence type="predicted"/>
<feature type="transmembrane region" description="Helical" evidence="4">
    <location>
        <begin position="116"/>
        <end position="135"/>
    </location>
</feature>
<evidence type="ECO:0000256" key="4">
    <source>
        <dbReference type="SAM" id="Phobius"/>
    </source>
</evidence>
<dbReference type="Pfam" id="PF07690">
    <property type="entry name" value="MFS_1"/>
    <property type="match status" value="1"/>
</dbReference>
<feature type="transmembrane region" description="Helical" evidence="4">
    <location>
        <begin position="297"/>
        <end position="322"/>
    </location>
</feature>
<dbReference type="SUPFAM" id="SSF103473">
    <property type="entry name" value="MFS general substrate transporter"/>
    <property type="match status" value="1"/>
</dbReference>
<evidence type="ECO:0000256" key="3">
    <source>
        <dbReference type="ARBA" id="ARBA00023136"/>
    </source>
</evidence>
<feature type="transmembrane region" description="Helical" evidence="4">
    <location>
        <begin position="208"/>
        <end position="230"/>
    </location>
</feature>
<feature type="domain" description="Major facilitator superfamily (MFS) profile" evidence="5">
    <location>
        <begin position="1"/>
        <end position="388"/>
    </location>
</feature>
<dbReference type="Proteomes" id="UP000427906">
    <property type="component" value="Chromosome"/>
</dbReference>
<accession>A0A5K7YVN2</accession>
<dbReference type="AlphaFoldDB" id="A0A5K7YVN2"/>
<dbReference type="InterPro" id="IPR036259">
    <property type="entry name" value="MFS_trans_sf"/>
</dbReference>
<dbReference type="InterPro" id="IPR020846">
    <property type="entry name" value="MFS_dom"/>
</dbReference>
<feature type="transmembrane region" description="Helical" evidence="4">
    <location>
        <begin position="147"/>
        <end position="167"/>
    </location>
</feature>
<dbReference type="PROSITE" id="PS50850">
    <property type="entry name" value="MFS"/>
    <property type="match status" value="1"/>
</dbReference>
<feature type="transmembrane region" description="Helical" evidence="4">
    <location>
        <begin position="334"/>
        <end position="356"/>
    </location>
</feature>
<protein>
    <submittedName>
        <fullName evidence="6">MFS transporter</fullName>
    </submittedName>
</protein>
<reference evidence="6 7" key="1">
    <citation type="submission" date="2019-11" db="EMBL/GenBank/DDBJ databases">
        <title>Comparative genomics of hydrocarbon-degrading Desulfosarcina strains.</title>
        <authorList>
            <person name="Watanabe M."/>
            <person name="Kojima H."/>
            <person name="Fukui M."/>
        </authorList>
    </citation>
    <scope>NUCLEOTIDE SEQUENCE [LARGE SCALE GENOMIC DNA]</scope>
    <source>
        <strain evidence="6 7">PL12</strain>
    </source>
</reference>
<evidence type="ECO:0000313" key="7">
    <source>
        <dbReference type="Proteomes" id="UP000427906"/>
    </source>
</evidence>
<dbReference type="KEGG" id="dalk:DSCA_50510"/>
<sequence length="395" mass="42417">MSLVLGLLYAWSIFVMPLEKEFGWNRAQTSLAFTVSIVFFVLGMIFGGRHGDKNTPRAVVTIGSTILTIGFFMVSFTGSLPILYISYGVLCGFGIGFANVSPMAVAMRWFPDKRGLVSGILVMGFGLAGFLLGSLAGQIIESMDWQWAFRLFGALSLVICLFGAQFLKYPDKNFVPPATKIANAAEKTSEAVTQDYDWRHMFKTATWWTWWAFHLVLLTGGLMIIGHIVPFAIGGGVSKAKAIAAMGMFSVANGVGRLIIGALWDRLGRNITMILNALIMLCGLLSLNFLVPSLGYPLLLISVILIGMSFGGAIPIASAIVSTAFGNKHFGFNYGLATTPLVIAAIIGPYFGGYLYTQTHSYTVAILLSAGLAVIGIIAGIIIKDPSPIVDANRA</sequence>
<keyword evidence="7" id="KW-1185">Reference proteome</keyword>
<dbReference type="InterPro" id="IPR011701">
    <property type="entry name" value="MFS"/>
</dbReference>
<dbReference type="PANTHER" id="PTHR11360:SF304">
    <property type="entry name" value="MFS DOMAIN-CONTAINING PROTEIN"/>
    <property type="match status" value="1"/>
</dbReference>
<keyword evidence="2 4" id="KW-1133">Transmembrane helix</keyword>
<evidence type="ECO:0000313" key="6">
    <source>
        <dbReference type="EMBL" id="BBO71121.1"/>
    </source>
</evidence>
<gene>
    <name evidence="6" type="ORF">DSCA_50510</name>
</gene>
<dbReference type="PANTHER" id="PTHR11360">
    <property type="entry name" value="MONOCARBOXYLATE TRANSPORTER"/>
    <property type="match status" value="1"/>
</dbReference>
<dbReference type="EMBL" id="AP021874">
    <property type="protein sequence ID" value="BBO71121.1"/>
    <property type="molecule type" value="Genomic_DNA"/>
</dbReference>
<feature type="transmembrane region" description="Helical" evidence="4">
    <location>
        <begin position="82"/>
        <end position="104"/>
    </location>
</feature>
<evidence type="ECO:0000256" key="1">
    <source>
        <dbReference type="ARBA" id="ARBA00022692"/>
    </source>
</evidence>
<evidence type="ECO:0000259" key="5">
    <source>
        <dbReference type="PROSITE" id="PS50850"/>
    </source>
</evidence>
<dbReference type="GO" id="GO:0022857">
    <property type="term" value="F:transmembrane transporter activity"/>
    <property type="evidence" value="ECO:0007669"/>
    <property type="project" value="InterPro"/>
</dbReference>
<keyword evidence="1 4" id="KW-0812">Transmembrane</keyword>
<feature type="transmembrane region" description="Helical" evidence="4">
    <location>
        <begin position="242"/>
        <end position="264"/>
    </location>
</feature>
<feature type="transmembrane region" description="Helical" evidence="4">
    <location>
        <begin position="27"/>
        <end position="46"/>
    </location>
</feature>
<dbReference type="CDD" id="cd17353">
    <property type="entry name" value="MFS_OFA_like"/>
    <property type="match status" value="1"/>
</dbReference>
<evidence type="ECO:0000256" key="2">
    <source>
        <dbReference type="ARBA" id="ARBA00022989"/>
    </source>
</evidence>
<dbReference type="Gene3D" id="1.20.1250.20">
    <property type="entry name" value="MFS general substrate transporter like domains"/>
    <property type="match status" value="2"/>
</dbReference>
<feature type="transmembrane region" description="Helical" evidence="4">
    <location>
        <begin position="271"/>
        <end position="291"/>
    </location>
</feature>
<feature type="transmembrane region" description="Helical" evidence="4">
    <location>
        <begin position="58"/>
        <end position="76"/>
    </location>
</feature>
<keyword evidence="3 4" id="KW-0472">Membrane</keyword>
<dbReference type="InterPro" id="IPR050327">
    <property type="entry name" value="Proton-linked_MCT"/>
</dbReference>
<name>A0A5K7YVN2_9BACT</name>
<organism evidence="6 7">
    <name type="scientific">Desulfosarcina alkanivorans</name>
    <dbReference type="NCBI Taxonomy" id="571177"/>
    <lineage>
        <taxon>Bacteria</taxon>
        <taxon>Pseudomonadati</taxon>
        <taxon>Thermodesulfobacteriota</taxon>
        <taxon>Desulfobacteria</taxon>
        <taxon>Desulfobacterales</taxon>
        <taxon>Desulfosarcinaceae</taxon>
        <taxon>Desulfosarcina</taxon>
    </lineage>
</organism>